<feature type="domain" description="Chitin-binding type-2" evidence="7">
    <location>
        <begin position="44"/>
        <end position="104"/>
    </location>
</feature>
<dbReference type="GeneID" id="115624678"/>
<dbReference type="InterPro" id="IPR036508">
    <property type="entry name" value="Chitin-bd_dom_sf"/>
</dbReference>
<evidence type="ECO:0000256" key="6">
    <source>
        <dbReference type="SAM" id="SignalP"/>
    </source>
</evidence>
<dbReference type="OrthoDB" id="6020543at2759"/>
<keyword evidence="5" id="KW-0325">Glycoprotein</keyword>
<evidence type="ECO:0000256" key="1">
    <source>
        <dbReference type="ARBA" id="ARBA00022669"/>
    </source>
</evidence>
<sequence>MASLLSFMLWGLTGVLAIHSFSVDIMVSSENEKDEETSFIMGEVNLCSNVANNVFLPYVGNCSKYYLCMYGQATEHPCGAIDSTHLLRFDARTQSCTDDEDIKCLPECKSSVLSSFCYDRTCSKYVLCYNNQAVLRQCQDGLQYNAETDRCDFPQFVDCVDNLCSPVNNPNDITYIPSKAQCDKYYVCVNAIPHSQLCAGGLQFNPKCNCCDFPSNAECTITALQRNIKPYSRAPPRRADITCPEKGVHFFAHQTRKDAYYYCLDGQGLTLDCTPGLLYDSNVHECREPKNIKF</sequence>
<keyword evidence="2 6" id="KW-0732">Signal</keyword>
<dbReference type="InterPro" id="IPR051940">
    <property type="entry name" value="Chitin_bind-dev_reg"/>
</dbReference>
<feature type="domain" description="Chitin-binding type-2" evidence="7">
    <location>
        <begin position="105"/>
        <end position="159"/>
    </location>
</feature>
<keyword evidence="8" id="KW-1185">Reference proteome</keyword>
<evidence type="ECO:0000256" key="4">
    <source>
        <dbReference type="ARBA" id="ARBA00023157"/>
    </source>
</evidence>
<feature type="signal peptide" evidence="6">
    <location>
        <begin position="1"/>
        <end position="17"/>
    </location>
</feature>
<evidence type="ECO:0000256" key="2">
    <source>
        <dbReference type="ARBA" id="ARBA00022729"/>
    </source>
</evidence>
<evidence type="ECO:0000256" key="5">
    <source>
        <dbReference type="ARBA" id="ARBA00023180"/>
    </source>
</evidence>
<keyword evidence="3" id="KW-0677">Repeat</keyword>
<dbReference type="PANTHER" id="PTHR23301">
    <property type="entry name" value="CHITIN BINDING PERITROPHIN-A"/>
    <property type="match status" value="1"/>
</dbReference>
<dbReference type="InterPro" id="IPR002557">
    <property type="entry name" value="Chitin-bd_dom"/>
</dbReference>
<dbReference type="GO" id="GO:0008061">
    <property type="term" value="F:chitin binding"/>
    <property type="evidence" value="ECO:0007669"/>
    <property type="project" value="UniProtKB-KW"/>
</dbReference>
<dbReference type="Pfam" id="PF01607">
    <property type="entry name" value="CBM_14"/>
    <property type="match status" value="4"/>
</dbReference>
<proteinExistence type="predicted"/>
<dbReference type="PANTHER" id="PTHR23301:SF0">
    <property type="entry name" value="CHITIN-BINDING TYPE-2 DOMAIN-CONTAINING PROTEIN-RELATED"/>
    <property type="match status" value="1"/>
</dbReference>
<feature type="chain" id="PRO_5026825041" evidence="6">
    <location>
        <begin position="18"/>
        <end position="294"/>
    </location>
</feature>
<dbReference type="Gene3D" id="2.170.140.10">
    <property type="entry name" value="Chitin binding domain"/>
    <property type="match status" value="4"/>
</dbReference>
<evidence type="ECO:0000313" key="8">
    <source>
        <dbReference type="Proteomes" id="UP000504634"/>
    </source>
</evidence>
<dbReference type="RefSeq" id="XP_030375337.1">
    <property type="nucleotide sequence ID" value="XM_030519477.1"/>
</dbReference>
<dbReference type="PROSITE" id="PS50940">
    <property type="entry name" value="CHIT_BIND_II"/>
    <property type="match status" value="4"/>
</dbReference>
<dbReference type="SMART" id="SM00494">
    <property type="entry name" value="ChtBD2"/>
    <property type="match status" value="4"/>
</dbReference>
<gene>
    <name evidence="9" type="primary">LOC115624678</name>
</gene>
<keyword evidence="1" id="KW-0147">Chitin-binding</keyword>
<name>A0A6J2TK00_DROLE</name>
<keyword evidence="4" id="KW-1015">Disulfide bond</keyword>
<dbReference type="GO" id="GO:0005576">
    <property type="term" value="C:extracellular region"/>
    <property type="evidence" value="ECO:0007669"/>
    <property type="project" value="InterPro"/>
</dbReference>
<feature type="domain" description="Chitin-binding type-2" evidence="7">
    <location>
        <begin position="161"/>
        <end position="221"/>
    </location>
</feature>
<accession>A0A6J2TK00</accession>
<dbReference type="AlphaFoldDB" id="A0A6J2TK00"/>
<evidence type="ECO:0000313" key="9">
    <source>
        <dbReference type="RefSeq" id="XP_030375337.1"/>
    </source>
</evidence>
<feature type="domain" description="Chitin-binding type-2" evidence="7">
    <location>
        <begin position="240"/>
        <end position="294"/>
    </location>
</feature>
<organism evidence="8 9">
    <name type="scientific">Drosophila lebanonensis</name>
    <name type="common">Fruit fly</name>
    <name type="synonym">Scaptodrosophila lebanonensis</name>
    <dbReference type="NCBI Taxonomy" id="7225"/>
    <lineage>
        <taxon>Eukaryota</taxon>
        <taxon>Metazoa</taxon>
        <taxon>Ecdysozoa</taxon>
        <taxon>Arthropoda</taxon>
        <taxon>Hexapoda</taxon>
        <taxon>Insecta</taxon>
        <taxon>Pterygota</taxon>
        <taxon>Neoptera</taxon>
        <taxon>Endopterygota</taxon>
        <taxon>Diptera</taxon>
        <taxon>Brachycera</taxon>
        <taxon>Muscomorpha</taxon>
        <taxon>Ephydroidea</taxon>
        <taxon>Drosophilidae</taxon>
        <taxon>Scaptodrosophila</taxon>
    </lineage>
</organism>
<evidence type="ECO:0000256" key="3">
    <source>
        <dbReference type="ARBA" id="ARBA00022737"/>
    </source>
</evidence>
<evidence type="ECO:0000259" key="7">
    <source>
        <dbReference type="PROSITE" id="PS50940"/>
    </source>
</evidence>
<reference evidence="9" key="1">
    <citation type="submission" date="2025-08" db="UniProtKB">
        <authorList>
            <consortium name="RefSeq"/>
        </authorList>
    </citation>
    <scope>IDENTIFICATION</scope>
    <source>
        <strain evidence="9">11010-0011.00</strain>
        <tissue evidence="9">Whole body</tissue>
    </source>
</reference>
<dbReference type="SUPFAM" id="SSF57625">
    <property type="entry name" value="Invertebrate chitin-binding proteins"/>
    <property type="match status" value="4"/>
</dbReference>
<protein>
    <submittedName>
        <fullName evidence="9">Probable chitinase 10</fullName>
    </submittedName>
</protein>
<dbReference type="Proteomes" id="UP000504634">
    <property type="component" value="Unplaced"/>
</dbReference>